<feature type="signal peptide" evidence="1">
    <location>
        <begin position="1"/>
        <end position="20"/>
    </location>
</feature>
<dbReference type="EMBL" id="QJHK01000001">
    <property type="protein sequence ID" value="PXY42500.1"/>
    <property type="molecule type" value="Genomic_DNA"/>
</dbReference>
<sequence>MLMKKIICVQFLFLSAMSFSQSFTGEDELYDLYEKADKELNTVYNKLKKELTEKDKKNLIDAQKSWINFRDLNCKFKSQDPGNGGGPYTNKMKIDCLTQTTIARTKELKNLIGGM</sequence>
<gene>
    <name evidence="3" type="ORF">DMB65_00275</name>
</gene>
<comment type="caution">
    <text evidence="3">The sequence shown here is derived from an EMBL/GenBank/DDBJ whole genome shotgun (WGS) entry which is preliminary data.</text>
</comment>
<dbReference type="Proteomes" id="UP000247903">
    <property type="component" value="Unassembled WGS sequence"/>
</dbReference>
<dbReference type="AlphaFoldDB" id="A0A2V4BXP7"/>
<evidence type="ECO:0000313" key="4">
    <source>
        <dbReference type="Proteomes" id="UP000247903"/>
    </source>
</evidence>
<reference evidence="3 4" key="1">
    <citation type="submission" date="2018-05" db="EMBL/GenBank/DDBJ databases">
        <title>Flavobacterium sp. strain IMCC34759, incomplete genome.</title>
        <authorList>
            <person name="Joung Y."/>
            <person name="Cho J."/>
        </authorList>
    </citation>
    <scope>NUCLEOTIDE SEQUENCE [LARGE SCALE GENOMIC DNA]</scope>
    <source>
        <strain evidence="3 4">IMCC34759</strain>
    </source>
</reference>
<keyword evidence="1" id="KW-0732">Signal</keyword>
<feature type="domain" description="Lysozyme inhibitor LprI-like N-terminal" evidence="2">
    <location>
        <begin position="31"/>
        <end position="108"/>
    </location>
</feature>
<dbReference type="PANTHER" id="PTHR39176:SF1">
    <property type="entry name" value="PERIPLASMIC PROTEIN"/>
    <property type="match status" value="1"/>
</dbReference>
<protein>
    <recommendedName>
        <fullName evidence="2">Lysozyme inhibitor LprI-like N-terminal domain-containing protein</fullName>
    </recommendedName>
</protein>
<keyword evidence="4" id="KW-1185">Reference proteome</keyword>
<organism evidence="3 4">
    <name type="scientific">Flavobacterium cheongpyeongense</name>
    <dbReference type="NCBI Taxonomy" id="2212651"/>
    <lineage>
        <taxon>Bacteria</taxon>
        <taxon>Pseudomonadati</taxon>
        <taxon>Bacteroidota</taxon>
        <taxon>Flavobacteriia</taxon>
        <taxon>Flavobacteriales</taxon>
        <taxon>Flavobacteriaceae</taxon>
        <taxon>Flavobacterium</taxon>
    </lineage>
</organism>
<dbReference type="PANTHER" id="PTHR39176">
    <property type="entry name" value="PERIPLASMIC PROTEIN-RELATED"/>
    <property type="match status" value="1"/>
</dbReference>
<accession>A0A2V4BXP7</accession>
<name>A0A2V4BXP7_9FLAO</name>
<dbReference type="Pfam" id="PF07007">
    <property type="entry name" value="LprI"/>
    <property type="match status" value="1"/>
</dbReference>
<feature type="chain" id="PRO_5016173857" description="Lysozyme inhibitor LprI-like N-terminal domain-containing protein" evidence="1">
    <location>
        <begin position="21"/>
        <end position="115"/>
    </location>
</feature>
<evidence type="ECO:0000313" key="3">
    <source>
        <dbReference type="EMBL" id="PXY42500.1"/>
    </source>
</evidence>
<proteinExistence type="predicted"/>
<dbReference type="Gene3D" id="1.20.1270.180">
    <property type="match status" value="1"/>
</dbReference>
<dbReference type="InterPro" id="IPR009739">
    <property type="entry name" value="LprI-like_N"/>
</dbReference>
<evidence type="ECO:0000256" key="1">
    <source>
        <dbReference type="SAM" id="SignalP"/>
    </source>
</evidence>
<evidence type="ECO:0000259" key="2">
    <source>
        <dbReference type="Pfam" id="PF07007"/>
    </source>
</evidence>
<dbReference type="OrthoDB" id="7340239at2"/>